<feature type="domain" description="Beta-lactamase-related" evidence="1">
    <location>
        <begin position="19"/>
        <end position="291"/>
    </location>
</feature>
<dbReference type="GO" id="GO:0016787">
    <property type="term" value="F:hydrolase activity"/>
    <property type="evidence" value="ECO:0007669"/>
    <property type="project" value="UniProtKB-KW"/>
</dbReference>
<dbReference type="SUPFAM" id="SSF56601">
    <property type="entry name" value="beta-lactamase/transpeptidase-like"/>
    <property type="match status" value="1"/>
</dbReference>
<reference evidence="2 3" key="1">
    <citation type="submission" date="2016-05" db="EMBL/GenBank/DDBJ databases">
        <title>Paenibacillus oryzae. sp. nov., isolated from the rice root.</title>
        <authorList>
            <person name="Zhang J."/>
            <person name="Zhang X."/>
        </authorList>
    </citation>
    <scope>NUCLEOTIDE SEQUENCE [LARGE SCALE GENOMIC DNA]</scope>
    <source>
        <strain evidence="2 3">1DrF-4</strain>
    </source>
</reference>
<dbReference type="STRING" id="1844972.A7K91_15870"/>
<proteinExistence type="predicted"/>
<comment type="caution">
    <text evidence="2">The sequence shown here is derived from an EMBL/GenBank/DDBJ whole genome shotgun (WGS) entry which is preliminary data.</text>
</comment>
<organism evidence="2 3">
    <name type="scientific">Paenibacillus oryzae</name>
    <dbReference type="NCBI Taxonomy" id="1844972"/>
    <lineage>
        <taxon>Bacteria</taxon>
        <taxon>Bacillati</taxon>
        <taxon>Bacillota</taxon>
        <taxon>Bacilli</taxon>
        <taxon>Bacillales</taxon>
        <taxon>Paenibacillaceae</taxon>
        <taxon>Paenibacillus</taxon>
    </lineage>
</organism>
<keyword evidence="2" id="KW-0378">Hydrolase</keyword>
<evidence type="ECO:0000313" key="3">
    <source>
        <dbReference type="Proteomes" id="UP000092024"/>
    </source>
</evidence>
<sequence length="315" mass="34689">MTLTSLLPELAAHETGSCLVTRGQTALLTYYREEHMADSLAKINSCTKSILSALICIAIDREILPHWDTPISTFFPALLQSSDKRKREITIAHLLTMSAGFRWNEFGGLNSFPVMTKQPDWVSHVLELPMADSPGTVMVYNSGCSQLLSAILRQASGLSTAEFAERYLFGPLGIQNYSWETDPGGNHTGGFGLKLTPPDMLKFGQLFLAQGIWEGQELLSREIVQQALKPALTATAPVQAEYGWHWWISEITGETAAGAAVSLPYFYALGFGGQYIAVVPGLEVTAVVTFDKIKRRSQQVHIFRTLIAPLLLRTL</sequence>
<accession>A0A1A5YET4</accession>
<evidence type="ECO:0000313" key="2">
    <source>
        <dbReference type="EMBL" id="OBR64098.1"/>
    </source>
</evidence>
<protein>
    <submittedName>
        <fullName evidence="2">Serine hydrolase</fullName>
    </submittedName>
</protein>
<gene>
    <name evidence="2" type="ORF">A7K91_15870</name>
</gene>
<dbReference type="OrthoDB" id="9773047at2"/>
<dbReference type="Pfam" id="PF00144">
    <property type="entry name" value="Beta-lactamase"/>
    <property type="match status" value="1"/>
</dbReference>
<dbReference type="PANTHER" id="PTHR43283">
    <property type="entry name" value="BETA-LACTAMASE-RELATED"/>
    <property type="match status" value="1"/>
</dbReference>
<dbReference type="InterPro" id="IPR050789">
    <property type="entry name" value="Diverse_Enzym_Activities"/>
</dbReference>
<dbReference type="Gene3D" id="3.40.710.10">
    <property type="entry name" value="DD-peptidase/beta-lactamase superfamily"/>
    <property type="match status" value="1"/>
</dbReference>
<dbReference type="InterPro" id="IPR001466">
    <property type="entry name" value="Beta-lactam-related"/>
</dbReference>
<dbReference type="PANTHER" id="PTHR43283:SF7">
    <property type="entry name" value="BETA-LACTAMASE-RELATED DOMAIN-CONTAINING PROTEIN"/>
    <property type="match status" value="1"/>
</dbReference>
<keyword evidence="3" id="KW-1185">Reference proteome</keyword>
<name>A0A1A5YET4_9BACL</name>
<dbReference type="AlphaFoldDB" id="A0A1A5YET4"/>
<dbReference type="EMBL" id="LYPA01000066">
    <property type="protein sequence ID" value="OBR64098.1"/>
    <property type="molecule type" value="Genomic_DNA"/>
</dbReference>
<evidence type="ECO:0000259" key="1">
    <source>
        <dbReference type="Pfam" id="PF00144"/>
    </source>
</evidence>
<dbReference type="Proteomes" id="UP000092024">
    <property type="component" value="Unassembled WGS sequence"/>
</dbReference>
<dbReference type="InterPro" id="IPR012338">
    <property type="entry name" value="Beta-lactam/transpept-like"/>
</dbReference>